<comment type="caution">
    <text evidence="3">The sequence shown here is derived from an EMBL/GenBank/DDBJ whole genome shotgun (WGS) entry which is preliminary data.</text>
</comment>
<organism evidence="3">
    <name type="scientific">Salvia splendens</name>
    <name type="common">Scarlet sage</name>
    <dbReference type="NCBI Taxonomy" id="180675"/>
    <lineage>
        <taxon>Eukaryota</taxon>
        <taxon>Viridiplantae</taxon>
        <taxon>Streptophyta</taxon>
        <taxon>Embryophyta</taxon>
        <taxon>Tracheophyta</taxon>
        <taxon>Spermatophyta</taxon>
        <taxon>Magnoliopsida</taxon>
        <taxon>eudicotyledons</taxon>
        <taxon>Gunneridae</taxon>
        <taxon>Pentapetalae</taxon>
        <taxon>asterids</taxon>
        <taxon>lamiids</taxon>
        <taxon>Lamiales</taxon>
        <taxon>Lamiaceae</taxon>
        <taxon>Nepetoideae</taxon>
        <taxon>Mentheae</taxon>
        <taxon>Salviinae</taxon>
        <taxon>Salvia</taxon>
        <taxon>Salvia subgen. Calosphace</taxon>
        <taxon>core Calosphace</taxon>
    </lineage>
</organism>
<dbReference type="GO" id="GO:0016747">
    <property type="term" value="F:acyltransferase activity, transferring groups other than amino-acyl groups"/>
    <property type="evidence" value="ECO:0007669"/>
    <property type="project" value="UniProtKB-ARBA"/>
</dbReference>
<dbReference type="Proteomes" id="UP000298416">
    <property type="component" value="Unassembled WGS sequence"/>
</dbReference>
<dbReference type="SUPFAM" id="SSF52777">
    <property type="entry name" value="CoA-dependent acyltransferases"/>
    <property type="match status" value="1"/>
</dbReference>
<dbReference type="InterPro" id="IPR051504">
    <property type="entry name" value="Plant_metabolite_acyltrans"/>
</dbReference>
<gene>
    <name evidence="3" type="ORF">SASPL_112609</name>
</gene>
<keyword evidence="4" id="KW-1185">Reference proteome</keyword>
<name>A0A8X8YEU2_SALSN</name>
<dbReference type="Pfam" id="PF02458">
    <property type="entry name" value="Transferase"/>
    <property type="match status" value="1"/>
</dbReference>
<proteinExistence type="predicted"/>
<keyword evidence="2" id="KW-0012">Acyltransferase</keyword>
<dbReference type="Gene3D" id="3.30.559.10">
    <property type="entry name" value="Chloramphenicol acetyltransferase-like domain"/>
    <property type="match status" value="2"/>
</dbReference>
<dbReference type="EMBL" id="PNBA02000004">
    <property type="protein sequence ID" value="KAG6428358.1"/>
    <property type="molecule type" value="Genomic_DNA"/>
</dbReference>
<reference evidence="3" key="2">
    <citation type="submission" date="2020-08" db="EMBL/GenBank/DDBJ databases">
        <title>Plant Genome Project.</title>
        <authorList>
            <person name="Zhang R.-G."/>
        </authorList>
    </citation>
    <scope>NUCLEOTIDE SEQUENCE</scope>
    <source>
        <strain evidence="3">Huo1</strain>
        <tissue evidence="3">Leaf</tissue>
    </source>
</reference>
<keyword evidence="1" id="KW-0808">Transferase</keyword>
<dbReference type="InterPro" id="IPR023213">
    <property type="entry name" value="CAT-like_dom_sf"/>
</dbReference>
<evidence type="ECO:0000313" key="3">
    <source>
        <dbReference type="EMBL" id="KAG6428358.1"/>
    </source>
</evidence>
<evidence type="ECO:0000256" key="1">
    <source>
        <dbReference type="ARBA" id="ARBA00022679"/>
    </source>
</evidence>
<evidence type="ECO:0000256" key="2">
    <source>
        <dbReference type="ARBA" id="ARBA00023315"/>
    </source>
</evidence>
<reference evidence="3" key="1">
    <citation type="submission" date="2018-01" db="EMBL/GenBank/DDBJ databases">
        <authorList>
            <person name="Mao J.F."/>
        </authorList>
    </citation>
    <scope>NUCLEOTIDE SEQUENCE</scope>
    <source>
        <strain evidence="3">Huo1</strain>
        <tissue evidence="3">Leaf</tissue>
    </source>
</reference>
<dbReference type="AlphaFoldDB" id="A0A8X8YEU2"/>
<protein>
    <submittedName>
        <fullName evidence="3">Uncharacterized protein</fullName>
    </submittedName>
</protein>
<evidence type="ECO:0000313" key="4">
    <source>
        <dbReference type="Proteomes" id="UP000298416"/>
    </source>
</evidence>
<accession>A0A8X8YEU2</accession>
<dbReference type="PANTHER" id="PTHR31625">
    <property type="match status" value="1"/>
</dbReference>
<dbReference type="OrthoDB" id="900212at2759"/>
<sequence length="411" mass="45397">MAIKIVEFHCVSPAAGAGAEQSLPLVYFDMIWLHSPPAETLYFYHTKYSESYFLETIVPMLIKSLSIALKYYLPLASNIIFPLTSATMPVARYADGDSLPLTIATSDADFPKLTANHSKTTHEFRQFVPQMPTAVYSSDNIKFKAATIQVTLFPNEGICVGVTDHHAISDGASLFSFLRTWASIHQSNCAGEYSVLDPFYGRDSVQESDKLSAFVWEQVKTSGPSFTRTISSPSHKVRSTFILSDGEMKKLKNGMSTFVAICAHIWSCLATSAAAAGEVVQDDVQEYLTSPVDCRRRLNPPLPENYFGNCLVFLRARCSHGRLKGDGGFLAAADAIAAAVKEAGQGILEGFKRKPESFSEWKSRNRVIPISGSPRLDPCARITDGEERLSMNVCIQIMMERLIFAREETVE</sequence>